<comment type="caution">
    <text evidence="6">The sequence shown here is derived from an EMBL/GenBank/DDBJ whole genome shotgun (WGS) entry which is preliminary data.</text>
</comment>
<dbReference type="InterPro" id="IPR009030">
    <property type="entry name" value="Growth_fac_rcpt_cys_sf"/>
</dbReference>
<feature type="transmembrane region" description="Helical" evidence="3">
    <location>
        <begin position="312"/>
        <end position="332"/>
    </location>
</feature>
<feature type="compositionally biased region" description="Basic and acidic residues" evidence="2">
    <location>
        <begin position="436"/>
        <end position="446"/>
    </location>
</feature>
<dbReference type="GO" id="GO:0005886">
    <property type="term" value="C:plasma membrane"/>
    <property type="evidence" value="ECO:0007669"/>
    <property type="project" value="TreeGrafter"/>
</dbReference>
<organism evidence="6 7">
    <name type="scientific">Candidula unifasciata</name>
    <dbReference type="NCBI Taxonomy" id="100452"/>
    <lineage>
        <taxon>Eukaryota</taxon>
        <taxon>Metazoa</taxon>
        <taxon>Spiralia</taxon>
        <taxon>Lophotrochozoa</taxon>
        <taxon>Mollusca</taxon>
        <taxon>Gastropoda</taxon>
        <taxon>Heterobranchia</taxon>
        <taxon>Euthyneura</taxon>
        <taxon>Panpulmonata</taxon>
        <taxon>Eupulmonata</taxon>
        <taxon>Stylommatophora</taxon>
        <taxon>Helicina</taxon>
        <taxon>Helicoidea</taxon>
        <taxon>Geomitridae</taxon>
        <taxon>Candidula</taxon>
    </lineage>
</organism>
<proteinExistence type="predicted"/>
<dbReference type="PANTHER" id="PTHR47220:SF1">
    <property type="entry name" value="TUMOR NECROSIS FACTOR RECEPTOR SUPERFAMILY MEMBER 25"/>
    <property type="match status" value="1"/>
</dbReference>
<evidence type="ECO:0000313" key="7">
    <source>
        <dbReference type="Proteomes" id="UP000678393"/>
    </source>
</evidence>
<protein>
    <recommendedName>
        <fullName evidence="5">TNFR-Cys domain-containing protein</fullName>
    </recommendedName>
</protein>
<feature type="compositionally biased region" description="Basic and acidic residues" evidence="2">
    <location>
        <begin position="453"/>
        <end position="466"/>
    </location>
</feature>
<evidence type="ECO:0000313" key="6">
    <source>
        <dbReference type="EMBL" id="CAG5130431.1"/>
    </source>
</evidence>
<evidence type="ECO:0000256" key="3">
    <source>
        <dbReference type="SAM" id="Phobius"/>
    </source>
</evidence>
<accession>A0A8S3ZV71</accession>
<gene>
    <name evidence="6" type="ORF">CUNI_LOCUS15989</name>
</gene>
<sequence length="466" mass="52211">MASSCSLLVAITLNWYCLHSGAAQSDCTRGEMLHTTREGLAECILCRDGTYMEEEIHSYAACKSCTFIEDPDVEVFVRRCNKTHDSVILCKSGFYRRRARNDRQKDRCDECTHCPHPTRACQGYQDTVCCHPNQDAVMTSSGVFVCEERPVVCEPGQFFSTSTEECFPCPAGTFMSAHTHTYKECLKCEQLSENNANHAIITIPCSRTAPTLFGCEDGYFRDPTQESSQKEVSCTPCRSCDRSLVDCGMFHDAVCDDKEETTAAIVPTSGTANDAENSAEGKMPFNGTLGCGERNQCLNATTEPYHHATFDVVTLVACVTLIIILISALCHFPSNTKHEEQFYKRSHRQNLRKILEKLRKTHALRFCTIWAMLFASLFICILLTTGLIVVSNVFYNVFVTMTVIATGVFIIAVINGHTCSRGQRNKSCDEKDDDDSSKFRKAHETANPDTEEQERGELEVDTKYRE</sequence>
<dbReference type="InterPro" id="IPR001368">
    <property type="entry name" value="TNFR/NGFR_Cys_rich_reg"/>
</dbReference>
<evidence type="ECO:0000256" key="1">
    <source>
        <dbReference type="PROSITE-ProRule" id="PRU00206"/>
    </source>
</evidence>
<feature type="domain" description="TNFR-Cys" evidence="5">
    <location>
        <begin position="89"/>
        <end position="129"/>
    </location>
</feature>
<feature type="signal peptide" evidence="4">
    <location>
        <begin position="1"/>
        <end position="23"/>
    </location>
</feature>
<keyword evidence="3" id="KW-0812">Transmembrane</keyword>
<evidence type="ECO:0000259" key="5">
    <source>
        <dbReference type="PROSITE" id="PS50050"/>
    </source>
</evidence>
<feature type="chain" id="PRO_5035768269" description="TNFR-Cys domain-containing protein" evidence="4">
    <location>
        <begin position="24"/>
        <end position="466"/>
    </location>
</feature>
<comment type="caution">
    <text evidence="1">Lacks conserved residue(s) required for the propagation of feature annotation.</text>
</comment>
<keyword evidence="7" id="KW-1185">Reference proteome</keyword>
<evidence type="ECO:0000256" key="4">
    <source>
        <dbReference type="SAM" id="SignalP"/>
    </source>
</evidence>
<dbReference type="AlphaFoldDB" id="A0A8S3ZV71"/>
<reference evidence="6" key="1">
    <citation type="submission" date="2021-04" db="EMBL/GenBank/DDBJ databases">
        <authorList>
            <consortium name="Molecular Ecology Group"/>
        </authorList>
    </citation>
    <scope>NUCLEOTIDE SEQUENCE</scope>
</reference>
<feature type="repeat" description="TNFR-Cys" evidence="1">
    <location>
        <begin position="214"/>
        <end position="255"/>
    </location>
</feature>
<dbReference type="InterPro" id="IPR022329">
    <property type="entry name" value="TNFR_25"/>
</dbReference>
<dbReference type="Proteomes" id="UP000678393">
    <property type="component" value="Unassembled WGS sequence"/>
</dbReference>
<name>A0A8S3ZV71_9EUPU</name>
<feature type="transmembrane region" description="Helical" evidence="3">
    <location>
        <begin position="363"/>
        <end position="388"/>
    </location>
</feature>
<feature type="domain" description="TNFR-Cys" evidence="5">
    <location>
        <begin position="214"/>
        <end position="255"/>
    </location>
</feature>
<dbReference type="PROSITE" id="PS50050">
    <property type="entry name" value="TNFR_NGFR_2"/>
    <property type="match status" value="2"/>
</dbReference>
<keyword evidence="3" id="KW-0472">Membrane</keyword>
<feature type="transmembrane region" description="Helical" evidence="3">
    <location>
        <begin position="394"/>
        <end position="414"/>
    </location>
</feature>
<dbReference type="PANTHER" id="PTHR47220">
    <property type="entry name" value="TUMOR NECROSIS FACTOR RECEPTOR SUPERFAMILY MEMBER 25"/>
    <property type="match status" value="1"/>
</dbReference>
<keyword evidence="4" id="KW-0732">Signal</keyword>
<evidence type="ECO:0000256" key="2">
    <source>
        <dbReference type="SAM" id="MobiDB-lite"/>
    </source>
</evidence>
<dbReference type="Gene3D" id="2.10.50.10">
    <property type="entry name" value="Tumor Necrosis Factor Receptor, subunit A, domain 2"/>
    <property type="match status" value="2"/>
</dbReference>
<dbReference type="SUPFAM" id="SSF57184">
    <property type="entry name" value="Growth factor receptor domain"/>
    <property type="match status" value="1"/>
</dbReference>
<feature type="region of interest" description="Disordered" evidence="2">
    <location>
        <begin position="421"/>
        <end position="466"/>
    </location>
</feature>
<feature type="repeat" description="TNFR-Cys" evidence="1">
    <location>
        <begin position="89"/>
        <end position="129"/>
    </location>
</feature>
<dbReference type="EMBL" id="CAJHNH020004024">
    <property type="protein sequence ID" value="CAG5130431.1"/>
    <property type="molecule type" value="Genomic_DNA"/>
</dbReference>
<dbReference type="OrthoDB" id="10031141at2759"/>
<keyword evidence="3" id="KW-1133">Transmembrane helix</keyword>